<dbReference type="InterPro" id="IPR028348">
    <property type="entry name" value="FAD-binding_protein"/>
</dbReference>
<keyword evidence="3" id="KW-1185">Reference proteome</keyword>
<dbReference type="Gene3D" id="3.50.50.60">
    <property type="entry name" value="FAD/NAD(P)-binding domain"/>
    <property type="match status" value="2"/>
</dbReference>
<reference evidence="2 3" key="1">
    <citation type="submission" date="2018-11" db="EMBL/GenBank/DDBJ databases">
        <title>Clostridium sp. nov., a member of the family Erysipelotrichaceae isolated from pig faeces.</title>
        <authorList>
            <person name="Chang Y.-H."/>
        </authorList>
    </citation>
    <scope>NUCLEOTIDE SEQUENCE [LARGE SCALE GENOMIC DNA]</scope>
    <source>
        <strain evidence="2 3">YH-panp20</strain>
    </source>
</reference>
<dbReference type="RefSeq" id="WP_128521091.1">
    <property type="nucleotide sequence ID" value="NZ_CAUWBR010000022.1"/>
</dbReference>
<dbReference type="InterPro" id="IPR036188">
    <property type="entry name" value="FAD/NAD-bd_sf"/>
</dbReference>
<dbReference type="PANTHER" id="PTHR42842:SF3">
    <property type="entry name" value="FAD_NAD(P)-BINDING OXIDOREDUCTASE FAMILY PROTEIN"/>
    <property type="match status" value="1"/>
</dbReference>
<evidence type="ECO:0000313" key="2">
    <source>
        <dbReference type="EMBL" id="RNM29404.1"/>
    </source>
</evidence>
<comment type="caution">
    <text evidence="2">The sequence shown here is derived from an EMBL/GenBank/DDBJ whole genome shotgun (WGS) entry which is preliminary data.</text>
</comment>
<dbReference type="Pfam" id="PF21688">
    <property type="entry name" value="FAD-depend_C"/>
    <property type="match status" value="1"/>
</dbReference>
<gene>
    <name evidence="2" type="ORF">EDX97_10480</name>
</gene>
<dbReference type="Proteomes" id="UP000276568">
    <property type="component" value="Unassembled WGS sequence"/>
</dbReference>
<protein>
    <recommendedName>
        <fullName evidence="1">FAD-dependent protein C-terminal domain-containing protein</fullName>
    </recommendedName>
</protein>
<dbReference type="PIRSF" id="PIRSF038984">
    <property type="entry name" value="FAD_binding_protein"/>
    <property type="match status" value="1"/>
</dbReference>
<sequence length="532" mass="59376">MIRVFQVKCTSEDKSEIEAQLLKKLHMPTKDLLSWSIHRKSVDARSQKIFFSYIIDAKVKHERKYLRHKDVQPRPNEHYQPVSSGTHPLPNRPVVVGFGPAGMFAALILAQAGYCPIILERGSNVDTRTQKVHQFWQTGRLDPECNVQFGEGGAGTFSDGKLTTRSKDSRCRKVLEELVHFGAKDEILIDQHPHIGTDAFMEIIKQCRKEIERLGGMFLFDTALQDIQVKDEKLVSIQFQNQWHPCTALILACGHSAKDTILMLHTHHMELTNKRFAVGVRIEHRQDYINQAMLKEYAHDPRLIPARYKLTHMASNHKGVYTFCMCPGGYVIPAASEPKHTVINGMSYAKRDGINANSALLVQVDESDYGTKILGGLAYQENLEAKAYQMADGYAACCQLASDYLDHKVSTSFGSVQPTYALGTKFVDLNTLFSSPINQALHEALEVFEKRVPGFISSGAILSAVESRSSSAIRIARNEQGMSSIFGVYPSGEGAGYAGGIMTSAIDGIHSAEKLIEYFEKPQYNLEKEGCE</sequence>
<dbReference type="Gene3D" id="3.30.70.2700">
    <property type="match status" value="1"/>
</dbReference>
<name>A0A3N0HXH1_9FIRM</name>
<evidence type="ECO:0000313" key="3">
    <source>
        <dbReference type="Proteomes" id="UP000276568"/>
    </source>
</evidence>
<feature type="domain" description="FAD-dependent protein C-terminal" evidence="1">
    <location>
        <begin position="276"/>
        <end position="469"/>
    </location>
</feature>
<dbReference type="SUPFAM" id="SSF51905">
    <property type="entry name" value="FAD/NAD(P)-binding domain"/>
    <property type="match status" value="1"/>
</dbReference>
<dbReference type="AlphaFoldDB" id="A0A3N0HXH1"/>
<dbReference type="OrthoDB" id="9762921at2"/>
<accession>A0A3N0HXH1</accession>
<organism evidence="2 3">
    <name type="scientific">Absicoccus porci</name>
    <dbReference type="NCBI Taxonomy" id="2486576"/>
    <lineage>
        <taxon>Bacteria</taxon>
        <taxon>Bacillati</taxon>
        <taxon>Bacillota</taxon>
        <taxon>Erysipelotrichia</taxon>
        <taxon>Erysipelotrichales</taxon>
        <taxon>Erysipelotrichaceae</taxon>
        <taxon>Absicoccus</taxon>
    </lineage>
</organism>
<dbReference type="PANTHER" id="PTHR42842">
    <property type="entry name" value="FAD/NAD(P)-BINDING OXIDOREDUCTASE"/>
    <property type="match status" value="1"/>
</dbReference>
<dbReference type="EMBL" id="RJQC01000004">
    <property type="protein sequence ID" value="RNM29404.1"/>
    <property type="molecule type" value="Genomic_DNA"/>
</dbReference>
<evidence type="ECO:0000259" key="1">
    <source>
        <dbReference type="Pfam" id="PF21688"/>
    </source>
</evidence>
<dbReference type="InterPro" id="IPR049516">
    <property type="entry name" value="FAD-depend_C"/>
</dbReference>
<proteinExistence type="predicted"/>